<dbReference type="AlphaFoldDB" id="A0A1G5SCJ3"/>
<protein>
    <submittedName>
        <fullName evidence="2">Uncharacterized protein</fullName>
    </submittedName>
</protein>
<feature type="transmembrane region" description="Helical" evidence="1">
    <location>
        <begin position="23"/>
        <end position="42"/>
    </location>
</feature>
<feature type="transmembrane region" description="Helical" evidence="1">
    <location>
        <begin position="181"/>
        <end position="203"/>
    </location>
</feature>
<dbReference type="RefSeq" id="WP_090284777.1">
    <property type="nucleotide sequence ID" value="NZ_FMWO01000037.1"/>
</dbReference>
<organism evidence="2 3">
    <name type="scientific">Nitrosomonas mobilis</name>
    <dbReference type="NCBI Taxonomy" id="51642"/>
    <lineage>
        <taxon>Bacteria</taxon>
        <taxon>Pseudomonadati</taxon>
        <taxon>Pseudomonadota</taxon>
        <taxon>Betaproteobacteria</taxon>
        <taxon>Nitrosomonadales</taxon>
        <taxon>Nitrosomonadaceae</taxon>
        <taxon>Nitrosomonas</taxon>
    </lineage>
</organism>
<feature type="transmembrane region" description="Helical" evidence="1">
    <location>
        <begin position="123"/>
        <end position="147"/>
    </location>
</feature>
<gene>
    <name evidence="2" type="ORF">NSMM_300034</name>
</gene>
<accession>A0A1G5SCJ3</accession>
<keyword evidence="3" id="KW-1185">Reference proteome</keyword>
<name>A0A1G5SCJ3_9PROT</name>
<dbReference type="STRING" id="51642.NSMM_300034"/>
<evidence type="ECO:0000313" key="3">
    <source>
        <dbReference type="Proteomes" id="UP000198729"/>
    </source>
</evidence>
<keyword evidence="1" id="KW-0472">Membrane</keyword>
<dbReference type="Proteomes" id="UP000198729">
    <property type="component" value="Unassembled WGS sequence"/>
</dbReference>
<dbReference type="EMBL" id="FMWO01000037">
    <property type="protein sequence ID" value="SCZ84915.1"/>
    <property type="molecule type" value="Genomic_DNA"/>
</dbReference>
<evidence type="ECO:0000256" key="1">
    <source>
        <dbReference type="SAM" id="Phobius"/>
    </source>
</evidence>
<evidence type="ECO:0000313" key="2">
    <source>
        <dbReference type="EMBL" id="SCZ84915.1"/>
    </source>
</evidence>
<reference evidence="2 3" key="1">
    <citation type="submission" date="2016-10" db="EMBL/GenBank/DDBJ databases">
        <authorList>
            <person name="de Groot N.N."/>
        </authorList>
    </citation>
    <scope>NUCLEOTIDE SEQUENCE [LARGE SCALE GENOMIC DNA]</scope>
    <source>
        <strain evidence="2">1</strain>
    </source>
</reference>
<keyword evidence="1" id="KW-1133">Transmembrane helix</keyword>
<proteinExistence type="predicted"/>
<sequence>MEVKGEDLWAAINRGTQNLASHWASYTVLFSFFLYVIGYLALRFHLTALGVGTDLSVIDERYLFTGNKFLIYLVSLVPSLLLLILVSFLSVVAPIYLLYRLLPRGFRVKLGNFYQRQWQNFQSWWLASNRLAWLGILFTLLIIQLVMRQSILLSNLLLAGDLPAEPLWLRYLLLAKTDGPMTLYFISLLGGVLASASIFFYTLRNSSNQMIRSGITRLLLGFLLGVQLLLLPVNYGILVLDKSMPRVNGLDTLGVLKPDDQAWLVWEGNEGKTFLLRKQQGGNYKRSLMTLPKNDTQRMEITGYDHIFKFLFSSTSPKEEG</sequence>
<feature type="transmembrane region" description="Helical" evidence="1">
    <location>
        <begin position="69"/>
        <end position="102"/>
    </location>
</feature>
<keyword evidence="1" id="KW-0812">Transmembrane</keyword>
<feature type="transmembrane region" description="Helical" evidence="1">
    <location>
        <begin position="215"/>
        <end position="238"/>
    </location>
</feature>
<dbReference type="OrthoDB" id="9553397at2"/>